<name>A0ABP7VWH1_9ACTN</name>
<gene>
    <name evidence="1" type="ORF">GCM10022214_36450</name>
</gene>
<evidence type="ECO:0000313" key="2">
    <source>
        <dbReference type="Proteomes" id="UP001500683"/>
    </source>
</evidence>
<organism evidence="1 2">
    <name type="scientific">Actinomadura miaoliensis</name>
    <dbReference type="NCBI Taxonomy" id="430685"/>
    <lineage>
        <taxon>Bacteria</taxon>
        <taxon>Bacillati</taxon>
        <taxon>Actinomycetota</taxon>
        <taxon>Actinomycetes</taxon>
        <taxon>Streptosporangiales</taxon>
        <taxon>Thermomonosporaceae</taxon>
        <taxon>Actinomadura</taxon>
    </lineage>
</organism>
<sequence length="68" mass="7630">MLRSPLLPHPWSQLRLPTLPTWGAWAEHQVSLPLSQAHPLTFVFGPNDNGNVNLDNITLEPDPGVIRR</sequence>
<dbReference type="Proteomes" id="UP001500683">
    <property type="component" value="Unassembled WGS sequence"/>
</dbReference>
<protein>
    <submittedName>
        <fullName evidence="1">Uncharacterized protein</fullName>
    </submittedName>
</protein>
<keyword evidence="2" id="KW-1185">Reference proteome</keyword>
<reference evidence="2" key="1">
    <citation type="journal article" date="2019" name="Int. J. Syst. Evol. Microbiol.">
        <title>The Global Catalogue of Microorganisms (GCM) 10K type strain sequencing project: providing services to taxonomists for standard genome sequencing and annotation.</title>
        <authorList>
            <consortium name="The Broad Institute Genomics Platform"/>
            <consortium name="The Broad Institute Genome Sequencing Center for Infectious Disease"/>
            <person name="Wu L."/>
            <person name="Ma J."/>
        </authorList>
    </citation>
    <scope>NUCLEOTIDE SEQUENCE [LARGE SCALE GENOMIC DNA]</scope>
    <source>
        <strain evidence="2">JCM 16702</strain>
    </source>
</reference>
<proteinExistence type="predicted"/>
<dbReference type="EMBL" id="BAAAZG010000021">
    <property type="protein sequence ID" value="GAA4075887.1"/>
    <property type="molecule type" value="Genomic_DNA"/>
</dbReference>
<comment type="caution">
    <text evidence="1">The sequence shown here is derived from an EMBL/GenBank/DDBJ whole genome shotgun (WGS) entry which is preliminary data.</text>
</comment>
<accession>A0ABP7VWH1</accession>
<evidence type="ECO:0000313" key="1">
    <source>
        <dbReference type="EMBL" id="GAA4075887.1"/>
    </source>
</evidence>